<reference evidence="1 3" key="1">
    <citation type="submission" date="2015-09" db="EMBL/GenBank/DDBJ databases">
        <authorList>
            <consortium name="Pathogen Informatics"/>
        </authorList>
    </citation>
    <scope>NUCLEOTIDE SEQUENCE [LARGE SCALE GENOMIC DNA]</scope>
    <source>
        <strain evidence="1 3">2789STDY5834841</strain>
    </source>
</reference>
<dbReference type="GO" id="GO:0005829">
    <property type="term" value="C:cytosol"/>
    <property type="evidence" value="ECO:0007669"/>
    <property type="project" value="TreeGrafter"/>
</dbReference>
<evidence type="ECO:0000313" key="4">
    <source>
        <dbReference type="Proteomes" id="UP000292665"/>
    </source>
</evidence>
<dbReference type="InterPro" id="IPR000944">
    <property type="entry name" value="Tscrpt_reg_Rrf2"/>
</dbReference>
<dbReference type="InterPro" id="IPR036390">
    <property type="entry name" value="WH_DNA-bd_sf"/>
</dbReference>
<proteinExistence type="predicted"/>
<dbReference type="Gene3D" id="1.10.10.10">
    <property type="entry name" value="Winged helix-like DNA-binding domain superfamily/Winged helix DNA-binding domain"/>
    <property type="match status" value="1"/>
</dbReference>
<dbReference type="AlphaFoldDB" id="A0A173ZMQ6"/>
<accession>A0A173ZMQ6</accession>
<evidence type="ECO:0000313" key="1">
    <source>
        <dbReference type="EMBL" id="CUN77307.1"/>
    </source>
</evidence>
<dbReference type="PANTHER" id="PTHR33221:SF13">
    <property type="entry name" value="TRANSCRIPTIONAL REGULATOR-RELATED"/>
    <property type="match status" value="1"/>
</dbReference>
<gene>
    <name evidence="1" type="primary">nsrR_1</name>
    <name evidence="2" type="ORF">EAI93_01605</name>
    <name evidence="1" type="ORF">ERS852456_00777</name>
</gene>
<dbReference type="EMBL" id="RCYR01000001">
    <property type="protein sequence ID" value="RYS82418.1"/>
    <property type="molecule type" value="Genomic_DNA"/>
</dbReference>
<dbReference type="InterPro" id="IPR036388">
    <property type="entry name" value="WH-like_DNA-bd_sf"/>
</dbReference>
<dbReference type="Pfam" id="PF02082">
    <property type="entry name" value="Rrf2"/>
    <property type="match status" value="1"/>
</dbReference>
<sequence length="131" mass="14823">MLFTKESDYAIRVIRALQDGGKKTIKELCELEQIPSAFGYKILQKMNKSGLIEIRRGPKGGYQLAKDIGEFTLYDVVTAIEPDFAVMECVHHSCIRNESKEGCAVHRELLGIQHSVEKLLKKKTMADILKK</sequence>
<dbReference type="Proteomes" id="UP000292665">
    <property type="component" value="Unassembled WGS sequence"/>
</dbReference>
<dbReference type="Proteomes" id="UP000095787">
    <property type="component" value="Unassembled WGS sequence"/>
</dbReference>
<evidence type="ECO:0000313" key="2">
    <source>
        <dbReference type="EMBL" id="RYS82418.1"/>
    </source>
</evidence>
<organism evidence="1 3">
    <name type="scientific">[Ruminococcus] torques</name>
    <dbReference type="NCBI Taxonomy" id="33039"/>
    <lineage>
        <taxon>Bacteria</taxon>
        <taxon>Bacillati</taxon>
        <taxon>Bacillota</taxon>
        <taxon>Clostridia</taxon>
        <taxon>Lachnospirales</taxon>
        <taxon>Lachnospiraceae</taxon>
        <taxon>Mediterraneibacter</taxon>
    </lineage>
</organism>
<reference evidence="2 4" key="2">
    <citation type="journal article" date="2019" name="Science, e1252229">
        <title>Invertible promoters mediate bacterial phase variation, antibiotic resistance, and host adaptation in the gut.</title>
        <authorList>
            <person name="Jiang X."/>
            <person name="Hall A.B."/>
            <person name="Arthur T.D."/>
            <person name="Plichta D.R."/>
            <person name="Covington C.T."/>
            <person name="Poyet M."/>
            <person name="Crothers J."/>
            <person name="Moses P.L."/>
            <person name="Tolonen A.C."/>
            <person name="Vlamakis H."/>
            <person name="Alm E.J."/>
            <person name="Xavier R.J."/>
        </authorList>
    </citation>
    <scope>NUCLEOTIDE SEQUENCE [LARGE SCALE GENOMIC DNA]</scope>
    <source>
        <strain evidence="2">Aa_0143</strain>
        <strain evidence="4">aa_0143</strain>
    </source>
</reference>
<dbReference type="SUPFAM" id="SSF46785">
    <property type="entry name" value="Winged helix' DNA-binding domain"/>
    <property type="match status" value="1"/>
</dbReference>
<dbReference type="PANTHER" id="PTHR33221">
    <property type="entry name" value="WINGED HELIX-TURN-HELIX TRANSCRIPTIONAL REGULATOR, RRF2 FAMILY"/>
    <property type="match status" value="1"/>
</dbReference>
<dbReference type="RefSeq" id="WP_009243147.1">
    <property type="nucleotide sequence ID" value="NZ_AP028249.1"/>
</dbReference>
<dbReference type="GeneID" id="97329291"/>
<dbReference type="GO" id="GO:0003700">
    <property type="term" value="F:DNA-binding transcription factor activity"/>
    <property type="evidence" value="ECO:0007669"/>
    <property type="project" value="TreeGrafter"/>
</dbReference>
<evidence type="ECO:0000313" key="3">
    <source>
        <dbReference type="Proteomes" id="UP000095787"/>
    </source>
</evidence>
<protein>
    <submittedName>
        <fullName evidence="1">HTH-type transcriptional repressor NsrR</fullName>
    </submittedName>
    <submittedName>
        <fullName evidence="2">Rrf2 family transcriptional regulator</fullName>
    </submittedName>
</protein>
<dbReference type="EMBL" id="CYZO01000008">
    <property type="protein sequence ID" value="CUN77307.1"/>
    <property type="molecule type" value="Genomic_DNA"/>
</dbReference>
<name>A0A173ZMQ6_9FIRM</name>
<dbReference type="NCBIfam" id="TIGR00738">
    <property type="entry name" value="rrf2_super"/>
    <property type="match status" value="1"/>
</dbReference>
<dbReference type="PROSITE" id="PS51197">
    <property type="entry name" value="HTH_RRF2_2"/>
    <property type="match status" value="1"/>
</dbReference>